<feature type="transmembrane region" description="Helical" evidence="1">
    <location>
        <begin position="292"/>
        <end position="314"/>
    </location>
</feature>
<reference evidence="2 3" key="1">
    <citation type="submission" date="2014-04" db="EMBL/GenBank/DDBJ databases">
        <title>Marinobacterium kochiensis sp. nov., isolated from sediment sample collected from Kochi backwaters in Kerala, India.</title>
        <authorList>
            <person name="Singh A."/>
            <person name="Pinnaka A.K."/>
        </authorList>
    </citation>
    <scope>NUCLEOTIDE SEQUENCE [LARGE SCALE GENOMIC DNA]</scope>
    <source>
        <strain evidence="2 3">AK27</strain>
    </source>
</reference>
<dbReference type="PANTHER" id="PTHR10728">
    <property type="entry name" value="CYTOSOLIC PHOSPHOLIPASE A2"/>
    <property type="match status" value="1"/>
</dbReference>
<keyword evidence="1" id="KW-0812">Transmembrane</keyword>
<evidence type="ECO:0000313" key="2">
    <source>
        <dbReference type="EMBL" id="KEA62157.1"/>
    </source>
</evidence>
<name>A0A081FUF2_9GAMM</name>
<dbReference type="eggNOG" id="COG1752">
    <property type="taxonomic scope" value="Bacteria"/>
</dbReference>
<comment type="caution">
    <text evidence="2">The sequence shown here is derived from an EMBL/GenBank/DDBJ whole genome shotgun (WGS) entry which is preliminary data.</text>
</comment>
<evidence type="ECO:0000313" key="3">
    <source>
        <dbReference type="Proteomes" id="UP000028252"/>
    </source>
</evidence>
<dbReference type="RefSeq" id="WP_051693126.1">
    <property type="nucleotide sequence ID" value="NZ_JMQN01000057.1"/>
</dbReference>
<dbReference type="STRING" id="1232683.ADIMK_3818"/>
<keyword evidence="1" id="KW-0472">Membrane</keyword>
<evidence type="ECO:0008006" key="4">
    <source>
        <dbReference type="Google" id="ProtNLM"/>
    </source>
</evidence>
<keyword evidence="1" id="KW-1133">Transmembrane helix</keyword>
<dbReference type="EMBL" id="JMQN01000057">
    <property type="protein sequence ID" value="KEA62157.1"/>
    <property type="molecule type" value="Genomic_DNA"/>
</dbReference>
<dbReference type="PATRIC" id="fig|1232683.4.peg.3759"/>
<accession>A0A081FUF2</accession>
<dbReference type="OrthoDB" id="100544at2"/>
<dbReference type="GO" id="GO:0004623">
    <property type="term" value="F:phospholipase A2 activity"/>
    <property type="evidence" value="ECO:0007669"/>
    <property type="project" value="TreeGrafter"/>
</dbReference>
<organism evidence="2 3">
    <name type="scientific">Marinobacterium lacunae</name>
    <dbReference type="NCBI Taxonomy" id="1232683"/>
    <lineage>
        <taxon>Bacteria</taxon>
        <taxon>Pseudomonadati</taxon>
        <taxon>Pseudomonadota</taxon>
        <taxon>Gammaproteobacteria</taxon>
        <taxon>Oceanospirillales</taxon>
        <taxon>Oceanospirillaceae</taxon>
        <taxon>Marinobacterium</taxon>
    </lineage>
</organism>
<feature type="transmembrane region" description="Helical" evidence="1">
    <location>
        <begin position="320"/>
        <end position="338"/>
    </location>
</feature>
<evidence type="ECO:0000256" key="1">
    <source>
        <dbReference type="SAM" id="Phobius"/>
    </source>
</evidence>
<dbReference type="SUPFAM" id="SSF52151">
    <property type="entry name" value="FabD/lysophospholipase-like"/>
    <property type="match status" value="1"/>
</dbReference>
<feature type="transmembrane region" description="Helical" evidence="1">
    <location>
        <begin position="230"/>
        <end position="249"/>
    </location>
</feature>
<dbReference type="Gene3D" id="3.40.1090.10">
    <property type="entry name" value="Cytosolic phospholipase A2 catalytic domain"/>
    <property type="match status" value="2"/>
</dbReference>
<feature type="transmembrane region" description="Helical" evidence="1">
    <location>
        <begin position="185"/>
        <end position="209"/>
    </location>
</feature>
<protein>
    <recommendedName>
        <fullName evidence="4">PNPLA domain-containing protein</fullName>
    </recommendedName>
</protein>
<dbReference type="GO" id="GO:0046475">
    <property type="term" value="P:glycerophospholipid catabolic process"/>
    <property type="evidence" value="ECO:0007669"/>
    <property type="project" value="TreeGrafter"/>
</dbReference>
<feature type="transmembrane region" description="Helical" evidence="1">
    <location>
        <begin position="132"/>
        <end position="158"/>
    </location>
</feature>
<gene>
    <name evidence="2" type="ORF">ADIMK_3818</name>
</gene>
<dbReference type="PANTHER" id="PTHR10728:SF40">
    <property type="entry name" value="PATATIN FAMILY PROTEIN"/>
    <property type="match status" value="1"/>
</dbReference>
<keyword evidence="3" id="KW-1185">Reference proteome</keyword>
<dbReference type="AlphaFoldDB" id="A0A081FUF2"/>
<sequence length="671" mass="73079">MSEGNGVNEDNANYCRDFDTVASEEQRWIEARRLAAGVDPEQPITGVAFSGGGIRSACFQLGILQGLSESGWLNKVDYLSSVSGGGYMAGCYQWLKHRGEGAHQLFSAPVLNWLRAHAAYLVSGKGVTNATLGAGILASSLFSLLVMLPILLAGFWVAGLPHSRFLWPAHWHLPGGEVIEGHSGYLLMLFASLACFGFYLLSIPTMALWRAGRRGDLTHLFAPRKFMGRLLELAIALALVGSLPMVAQLDDALLALAASENLAGLGKHLDYAIPFITGSLAIAKGRFNPKIAFLGLTLMLYGLAAFAYHLVFHIRVVDHPAFWAVFAFSLLLASLASVNRTSMHSYYLAQLAQAFFYTGKPEIDDMPLSDIAPETGAPLPLVNTTLSTLNSKRPLAHSRMGESFTLTPLYSGCPATGFARTADFQSGRLTLGEAITTSGAAVDPGTAQTSNRALSILLTLINFRLGFWVQHPRRAGDHFGRMPFWLIFKELFAKGMQENASSLHLSDGGHFENLGVYELLRRECPLIIASDAGADPNLQLSDLGLLLQRAHADFGCEVHLNTVNLLSAEQGLSADCFALGHIRYPSGRRGRLLYVKSVLTRQSSTQVICFSKVDPSFPNDGLINQFFDERHLDAYRELGRENIRMALKALESELAVRQHTHAETVESAQAV</sequence>
<dbReference type="GO" id="GO:0005829">
    <property type="term" value="C:cytosol"/>
    <property type="evidence" value="ECO:0007669"/>
    <property type="project" value="TreeGrafter"/>
</dbReference>
<proteinExistence type="predicted"/>
<dbReference type="Proteomes" id="UP000028252">
    <property type="component" value="Unassembled WGS sequence"/>
</dbReference>
<dbReference type="InterPro" id="IPR016035">
    <property type="entry name" value="Acyl_Trfase/lysoPLipase"/>
</dbReference>